<gene>
    <name evidence="2" type="ORF">VB854_28620</name>
</gene>
<proteinExistence type="predicted"/>
<feature type="domain" description="Glycosyl transferase family 28 C-terminal" evidence="1">
    <location>
        <begin position="274"/>
        <end position="396"/>
    </location>
</feature>
<dbReference type="Gene3D" id="3.40.50.2000">
    <property type="entry name" value="Glycogen Phosphorylase B"/>
    <property type="match status" value="2"/>
</dbReference>
<keyword evidence="3" id="KW-1185">Reference proteome</keyword>
<evidence type="ECO:0000259" key="1">
    <source>
        <dbReference type="Pfam" id="PF04101"/>
    </source>
</evidence>
<dbReference type="RefSeq" id="WP_323274486.1">
    <property type="nucleotide sequence ID" value="NZ_JAYGHT010000195.1"/>
</dbReference>
<name>A0ABU5U6W5_9CYAN</name>
<evidence type="ECO:0000313" key="2">
    <source>
        <dbReference type="EMBL" id="MEA5522901.1"/>
    </source>
</evidence>
<evidence type="ECO:0000313" key="3">
    <source>
        <dbReference type="Proteomes" id="UP001301728"/>
    </source>
</evidence>
<dbReference type="PANTHER" id="PTHR48050">
    <property type="entry name" value="STEROL 3-BETA-GLUCOSYLTRANSFERASE"/>
    <property type="match status" value="1"/>
</dbReference>
<reference evidence="2 3" key="1">
    <citation type="submission" date="2023-12" db="EMBL/GenBank/DDBJ databases">
        <title>Baltic Sea Cyanobacteria.</title>
        <authorList>
            <person name="Delbaje E."/>
            <person name="Fewer D.P."/>
            <person name="Shishido T.K."/>
        </authorList>
    </citation>
    <scope>NUCLEOTIDE SEQUENCE [LARGE SCALE GENOMIC DNA]</scope>
    <source>
        <strain evidence="2 3">CCNP 1315</strain>
    </source>
</reference>
<dbReference type="PANTHER" id="PTHR48050:SF13">
    <property type="entry name" value="STEROL 3-BETA-GLUCOSYLTRANSFERASE UGT80A2"/>
    <property type="match status" value="1"/>
</dbReference>
<dbReference type="EMBL" id="JAYGHT010000195">
    <property type="protein sequence ID" value="MEA5522901.1"/>
    <property type="molecule type" value="Genomic_DNA"/>
</dbReference>
<protein>
    <submittedName>
        <fullName evidence="2">Glycosyltransferase</fullName>
    </submittedName>
</protein>
<sequence length="425" mass="47385">MSHIGILCPPAVGHLNPMANLGNELQKRGHKVTLFGVPDVREKMANSQLEFFEIGAEDYLPGTIDSMYTRLGELTGLEGLKYVIECFQKETLMLFREAPDAITKVGVNALIVDQTILAGGTIANYLNLPFVNICNALPLNREPGIPPYFTHWLYQNSWWAKLRNQLCYQLLNYLTRSIWDLVQKQRKDWKLPLYHTRQDAYSQLCQISQLPKALDFPREQLVPWFHHVGPFKNPSDTEPVSFVDEDFSFEKLNGKPLIYANLGTIQNRNQKVFHCIAQAFSELEIEAQLLISLGNPNADSSQVNFPGSPLVFSFPPHQQIINRSHLVITHAGSTALSCLSVGVPMVAIPITTDQPGMAARIAQAGAGEVIPLKKLNISIVKTSIEKVFTEPSYRNNAVKIRDAIQEAGGVYSAANFIEEAISTVV</sequence>
<accession>A0ABU5U6W5</accession>
<comment type="caution">
    <text evidence="2">The sequence shown here is derived from an EMBL/GenBank/DDBJ whole genome shotgun (WGS) entry which is preliminary data.</text>
</comment>
<dbReference type="SUPFAM" id="SSF53756">
    <property type="entry name" value="UDP-Glycosyltransferase/glycogen phosphorylase"/>
    <property type="match status" value="1"/>
</dbReference>
<dbReference type="InterPro" id="IPR050426">
    <property type="entry name" value="Glycosyltransferase_28"/>
</dbReference>
<dbReference type="Proteomes" id="UP001301728">
    <property type="component" value="Unassembled WGS sequence"/>
</dbReference>
<dbReference type="InterPro" id="IPR007235">
    <property type="entry name" value="Glyco_trans_28_C"/>
</dbReference>
<dbReference type="InterPro" id="IPR002213">
    <property type="entry name" value="UDP_glucos_trans"/>
</dbReference>
<dbReference type="Pfam" id="PF04101">
    <property type="entry name" value="Glyco_tran_28_C"/>
    <property type="match status" value="1"/>
</dbReference>
<organism evidence="2 3">
    <name type="scientific">Limnoraphis robusta CCNP1315</name>
    <dbReference type="NCBI Taxonomy" id="3110306"/>
    <lineage>
        <taxon>Bacteria</taxon>
        <taxon>Bacillati</taxon>
        <taxon>Cyanobacteriota</taxon>
        <taxon>Cyanophyceae</taxon>
        <taxon>Oscillatoriophycideae</taxon>
        <taxon>Oscillatoriales</taxon>
        <taxon>Sirenicapillariaceae</taxon>
        <taxon>Limnoraphis</taxon>
    </lineage>
</organism>
<dbReference type="CDD" id="cd03784">
    <property type="entry name" value="GT1_Gtf-like"/>
    <property type="match status" value="1"/>
</dbReference>